<keyword evidence="2" id="KW-1185">Reference proteome</keyword>
<reference evidence="1 2" key="1">
    <citation type="submission" date="2019-05" db="EMBL/GenBank/DDBJ databases">
        <title>Another draft genome of Portunus trituberculatus and its Hox gene families provides insights of decapod evolution.</title>
        <authorList>
            <person name="Jeong J.-H."/>
            <person name="Song I."/>
            <person name="Kim S."/>
            <person name="Choi T."/>
            <person name="Kim D."/>
            <person name="Ryu S."/>
            <person name="Kim W."/>
        </authorList>
    </citation>
    <scope>NUCLEOTIDE SEQUENCE [LARGE SCALE GENOMIC DNA]</scope>
    <source>
        <tissue evidence="1">Muscle</tissue>
    </source>
</reference>
<sequence length="140" mass="15861">MDFWEDRKTNYYHHHHHHHHHHLRHGTYGDVRVPGRVIAASTPRNTPPSPQAPIYPQCTFSKPTTPMLCSPNITDTHIPLVQVPEADTLLLRSQAGHLARLIPPGDSLSSPLSLFLPPSMSSISVRSMVKRHKLIHMQEN</sequence>
<dbReference type="EMBL" id="VSRR010003987">
    <property type="protein sequence ID" value="MPC38132.1"/>
    <property type="molecule type" value="Genomic_DNA"/>
</dbReference>
<dbReference type="AlphaFoldDB" id="A0A5B7EV75"/>
<gene>
    <name evidence="1" type="ORF">E2C01_031636</name>
</gene>
<accession>A0A5B7EV75</accession>
<proteinExistence type="predicted"/>
<evidence type="ECO:0000313" key="2">
    <source>
        <dbReference type="Proteomes" id="UP000324222"/>
    </source>
</evidence>
<evidence type="ECO:0000313" key="1">
    <source>
        <dbReference type="EMBL" id="MPC38132.1"/>
    </source>
</evidence>
<dbReference type="Proteomes" id="UP000324222">
    <property type="component" value="Unassembled WGS sequence"/>
</dbReference>
<protein>
    <submittedName>
        <fullName evidence="1">Uncharacterized protein</fullName>
    </submittedName>
</protein>
<comment type="caution">
    <text evidence="1">The sequence shown here is derived from an EMBL/GenBank/DDBJ whole genome shotgun (WGS) entry which is preliminary data.</text>
</comment>
<organism evidence="1 2">
    <name type="scientific">Portunus trituberculatus</name>
    <name type="common">Swimming crab</name>
    <name type="synonym">Neptunus trituberculatus</name>
    <dbReference type="NCBI Taxonomy" id="210409"/>
    <lineage>
        <taxon>Eukaryota</taxon>
        <taxon>Metazoa</taxon>
        <taxon>Ecdysozoa</taxon>
        <taxon>Arthropoda</taxon>
        <taxon>Crustacea</taxon>
        <taxon>Multicrustacea</taxon>
        <taxon>Malacostraca</taxon>
        <taxon>Eumalacostraca</taxon>
        <taxon>Eucarida</taxon>
        <taxon>Decapoda</taxon>
        <taxon>Pleocyemata</taxon>
        <taxon>Brachyura</taxon>
        <taxon>Eubrachyura</taxon>
        <taxon>Portunoidea</taxon>
        <taxon>Portunidae</taxon>
        <taxon>Portuninae</taxon>
        <taxon>Portunus</taxon>
    </lineage>
</organism>
<name>A0A5B7EV75_PORTR</name>